<evidence type="ECO:0000256" key="2">
    <source>
        <dbReference type="ARBA" id="ARBA00022448"/>
    </source>
</evidence>
<evidence type="ECO:0000256" key="5">
    <source>
        <dbReference type="ARBA" id="ARBA00022967"/>
    </source>
</evidence>
<evidence type="ECO:0000256" key="7">
    <source>
        <dbReference type="ARBA" id="ARBA00023065"/>
    </source>
</evidence>
<feature type="transmembrane region" description="Helical" evidence="9">
    <location>
        <begin position="55"/>
        <end position="71"/>
    </location>
</feature>
<evidence type="ECO:0000256" key="8">
    <source>
        <dbReference type="ARBA" id="ARBA00023136"/>
    </source>
</evidence>
<dbReference type="GO" id="GO:0012505">
    <property type="term" value="C:endomembrane system"/>
    <property type="evidence" value="ECO:0007669"/>
    <property type="project" value="UniProtKB-SubCell"/>
</dbReference>
<evidence type="ECO:0000256" key="3">
    <source>
        <dbReference type="ARBA" id="ARBA00022692"/>
    </source>
</evidence>
<feature type="transmembrane region" description="Helical" evidence="9">
    <location>
        <begin position="492"/>
        <end position="514"/>
    </location>
</feature>
<sequence>MNKNMYLIPLAGLLALLFTYLRAQWVARQDPGTDRMKRIAGYITDGAMAFLRAEYSKLVWFVVAVALLLTYQGSSGDPEKTSALIGLSFAVGALCSALAGFIGMKVATKANVRTAHAARTSLASALNVAFRGGSVMGMGVVGLGVLGLSLLFLFYKGQGWEITKVITVLTGFSFGASSIALFARVGGGIYTKAADVGADLVGKVEAGIPEDHPLNPATIADNVGDNVGDVAGMGADLFESYVGSMISAMVLGAVLMGLTEFRDFDGGIGTIGVVMLPLCLAAIGIVASMIGMMFVSVEEGGDPKAGLTRGELTAAAIMLVGGYFLITTLLPAAWETKDAAGVVTGSYTALGVFLASLIGLFCGLGIGFVTEYFTGFNKKPVMEISRQSAKGGAATNIIAGLGVGMRSTMLPILFLAAAILGAYYFAGLYGIAIAAVGMLANTGIQLAVDAYGPVADNAGGIAQMSELPEEVRTRTDSLDAVGNTTAAIGKGFAIGSAALTALALFAAYMGVAGIDNINISNPNVMACLFVGAMLPFLFSA</sequence>
<feature type="transmembrane region" description="Helical" evidence="9">
    <location>
        <begin position="271"/>
        <end position="294"/>
    </location>
</feature>
<keyword evidence="8 9" id="KW-0472">Membrane</keyword>
<evidence type="ECO:0000256" key="9">
    <source>
        <dbReference type="SAM" id="Phobius"/>
    </source>
</evidence>
<proteinExistence type="predicted"/>
<dbReference type="PIRSF" id="PIRSF001265">
    <property type="entry name" value="H+-PPase"/>
    <property type="match status" value="1"/>
</dbReference>
<feature type="non-terminal residue" evidence="10">
    <location>
        <position position="540"/>
    </location>
</feature>
<dbReference type="NCBIfam" id="NF001960">
    <property type="entry name" value="PRK00733.3-5"/>
    <property type="match status" value="1"/>
</dbReference>
<dbReference type="PANTHER" id="PTHR31998">
    <property type="entry name" value="K(+)-INSENSITIVE PYROPHOSPHATE-ENERGIZED PROTON PUMP"/>
    <property type="match status" value="1"/>
</dbReference>
<comment type="subcellular location">
    <subcellularLocation>
        <location evidence="1">Endomembrane system</location>
        <topology evidence="1">Multi-pass membrane protein</topology>
    </subcellularLocation>
</comment>
<feature type="transmembrane region" description="Helical" evidence="9">
    <location>
        <begin position="241"/>
        <end position="259"/>
    </location>
</feature>
<keyword evidence="2" id="KW-0813">Transport</keyword>
<evidence type="ECO:0000256" key="1">
    <source>
        <dbReference type="ARBA" id="ARBA00004127"/>
    </source>
</evidence>
<feature type="transmembrane region" description="Helical" evidence="9">
    <location>
        <begin position="83"/>
        <end position="104"/>
    </location>
</feature>
<dbReference type="InterPro" id="IPR004131">
    <property type="entry name" value="PPase-energised_H-pump"/>
</dbReference>
<keyword evidence="3 9" id="KW-0812">Transmembrane</keyword>
<gene>
    <name evidence="10" type="ORF">METZ01_LOCUS97695</name>
</gene>
<dbReference type="GO" id="GO:0009678">
    <property type="term" value="F:diphosphate hydrolysis-driven proton transmembrane transporter activity"/>
    <property type="evidence" value="ECO:0007669"/>
    <property type="project" value="InterPro"/>
</dbReference>
<keyword evidence="5" id="KW-1278">Translocase</keyword>
<feature type="transmembrane region" description="Helical" evidence="9">
    <location>
        <begin position="314"/>
        <end position="334"/>
    </location>
</feature>
<keyword evidence="6 9" id="KW-1133">Transmembrane helix</keyword>
<dbReference type="GO" id="GO:0004427">
    <property type="term" value="F:inorganic diphosphate phosphatase activity"/>
    <property type="evidence" value="ECO:0007669"/>
    <property type="project" value="InterPro"/>
</dbReference>
<dbReference type="EMBL" id="UINC01010046">
    <property type="protein sequence ID" value="SVA44841.1"/>
    <property type="molecule type" value="Genomic_DNA"/>
</dbReference>
<keyword evidence="4" id="KW-0460">Magnesium</keyword>
<evidence type="ECO:0008006" key="11">
    <source>
        <dbReference type="Google" id="ProtNLM"/>
    </source>
</evidence>
<organism evidence="10">
    <name type="scientific">marine metagenome</name>
    <dbReference type="NCBI Taxonomy" id="408172"/>
    <lineage>
        <taxon>unclassified sequences</taxon>
        <taxon>metagenomes</taxon>
        <taxon>ecological metagenomes</taxon>
    </lineage>
</organism>
<evidence type="ECO:0000256" key="4">
    <source>
        <dbReference type="ARBA" id="ARBA00022842"/>
    </source>
</evidence>
<feature type="transmembrane region" description="Helical" evidence="9">
    <location>
        <begin position="520"/>
        <end position="538"/>
    </location>
</feature>
<name>A0A381VXK7_9ZZZZ</name>
<dbReference type="Pfam" id="PF03030">
    <property type="entry name" value="H_PPase"/>
    <property type="match status" value="1"/>
</dbReference>
<evidence type="ECO:0000256" key="6">
    <source>
        <dbReference type="ARBA" id="ARBA00022989"/>
    </source>
</evidence>
<dbReference type="NCBIfam" id="TIGR01104">
    <property type="entry name" value="V_PPase"/>
    <property type="match status" value="1"/>
</dbReference>
<reference evidence="10" key="1">
    <citation type="submission" date="2018-05" db="EMBL/GenBank/DDBJ databases">
        <authorList>
            <person name="Lanie J.A."/>
            <person name="Ng W.-L."/>
            <person name="Kazmierczak K.M."/>
            <person name="Andrzejewski T.M."/>
            <person name="Davidsen T.M."/>
            <person name="Wayne K.J."/>
            <person name="Tettelin H."/>
            <person name="Glass J.I."/>
            <person name="Rusch D."/>
            <person name="Podicherti R."/>
            <person name="Tsui H.-C.T."/>
            <person name="Winkler M.E."/>
        </authorList>
    </citation>
    <scope>NUCLEOTIDE SEQUENCE</scope>
</reference>
<feature type="transmembrane region" description="Helical" evidence="9">
    <location>
        <begin position="412"/>
        <end position="436"/>
    </location>
</feature>
<keyword evidence="7" id="KW-0406">Ion transport</keyword>
<dbReference type="AlphaFoldDB" id="A0A381VXK7"/>
<feature type="transmembrane region" description="Helical" evidence="9">
    <location>
        <begin position="346"/>
        <end position="369"/>
    </location>
</feature>
<feature type="transmembrane region" description="Helical" evidence="9">
    <location>
        <begin position="135"/>
        <end position="155"/>
    </location>
</feature>
<feature type="transmembrane region" description="Helical" evidence="9">
    <location>
        <begin position="162"/>
        <end position="183"/>
    </location>
</feature>
<evidence type="ECO:0000313" key="10">
    <source>
        <dbReference type="EMBL" id="SVA44841.1"/>
    </source>
</evidence>
<dbReference type="GO" id="GO:0016020">
    <property type="term" value="C:membrane"/>
    <property type="evidence" value="ECO:0007669"/>
    <property type="project" value="InterPro"/>
</dbReference>
<protein>
    <recommendedName>
        <fullName evidence="11">Sodium-translocating pyrophosphatase</fullName>
    </recommendedName>
</protein>
<accession>A0A381VXK7</accession>